<accession>A0AC61QHS2</accession>
<name>A0AC61QHS2_9BACT</name>
<gene>
    <name evidence="1" type="ORF">E0946_06720</name>
</gene>
<comment type="caution">
    <text evidence="1">The sequence shown here is derived from an EMBL/GenBank/DDBJ whole genome shotgun (WGS) entry which is preliminary data.</text>
</comment>
<sequence>MVDIIKVNEELDRFARRIGLSRLSDLVGLDRSSQYVRYIDLSNGLLLDLNIVDEMVFKDFNIRELPEIFIVQEAQSGENTTDCTHAFCEADIDDEDMKTALSEIYKTILDSAQTRVRQTIKLCNRLNDIKTVLMICLAGYDDKFLYYSAVIINDLFQDDFQELDGIVVCILQENEIVVENGEIYPIAISIVRHEDKVKKDLCTRLGDFWKEYHKAGGHNASRNISSDTLEDIKRSNDKESLTLNKDFFESEYRKICVERGIDPVCIFQTSVILPYHIPLDGLKVTFSVNDKSLATIVFHSIKHTQPIYTDLEMESPWTQELSKSFIEFIYATKDESNQLSNREEDEISRVFDICLELLNYLVVSYQITYKDPTVYRITLPMLEPCCICRLIDPSSWKTDNVLFILNYNIPYAKSVVSNAGASAVVHYANVLKQNWNPFMLSAELIVGADRNISVGQYREAVINIQSGFESFIMVLAQEIYKNEGKSLADLETRFKNNGLTHILKSEFHNRLGGHWDITDASTAIGQWYAECYMLRNKVVHTGYMPTHDETKQAFFACENFIQEIIASLKNNQKKYPNIARYFVVSIVDEKGEVIQHARDVIFGLSEDITDKPDKTKETKDKT</sequence>
<protein>
    <submittedName>
        <fullName evidence="1">Uncharacterized protein</fullName>
    </submittedName>
</protein>
<dbReference type="EMBL" id="SMOG01000031">
    <property type="protein sequence ID" value="TDF72502.1"/>
    <property type="molecule type" value="Genomic_DNA"/>
</dbReference>
<dbReference type="Proteomes" id="UP000294588">
    <property type="component" value="Unassembled WGS sequence"/>
</dbReference>
<keyword evidence="2" id="KW-1185">Reference proteome</keyword>
<proteinExistence type="predicted"/>
<reference evidence="1" key="1">
    <citation type="submission" date="2019-03" db="EMBL/GenBank/DDBJ databases">
        <title>Candidatus Syntrophosphaera thermopropionivorans: a novel player in syntrophic propionate oxidation during anaerobic digestion.</title>
        <authorList>
            <person name="Dyksma S."/>
        </authorList>
    </citation>
    <scope>NUCLEOTIDE SEQUENCE</scope>
    <source>
        <strain evidence="1">W5</strain>
    </source>
</reference>
<evidence type="ECO:0000313" key="2">
    <source>
        <dbReference type="Proteomes" id="UP000294588"/>
    </source>
</evidence>
<organism evidence="1 2">
    <name type="scientific">Candidatus Syntrophosphaera thermopropionivorans</name>
    <dbReference type="NCBI Taxonomy" id="2593015"/>
    <lineage>
        <taxon>Bacteria</taxon>
        <taxon>Pseudomonadati</taxon>
        <taxon>Candidatus Cloacimonadota</taxon>
        <taxon>Candidatus Cloacimonadia</taxon>
        <taxon>Candidatus Cloacimonadales</taxon>
        <taxon>Candidatus Cloacimonadaceae</taxon>
        <taxon>Candidatus Syntrophosphaera</taxon>
    </lineage>
</organism>
<evidence type="ECO:0000313" key="1">
    <source>
        <dbReference type="EMBL" id="TDF72502.1"/>
    </source>
</evidence>